<evidence type="ECO:0000313" key="4">
    <source>
        <dbReference type="EMBL" id="RUO78323.1"/>
    </source>
</evidence>
<dbReference type="NCBIfam" id="TIGR02795">
    <property type="entry name" value="tol_pal_ybgF"/>
    <property type="match status" value="1"/>
</dbReference>
<comment type="function">
    <text evidence="1">Mediates coordination of peptidoglycan synthesis and outer membrane constriction during cell division.</text>
</comment>
<dbReference type="GO" id="GO:0030288">
    <property type="term" value="C:outer membrane-bounded periplasmic space"/>
    <property type="evidence" value="ECO:0007669"/>
    <property type="project" value="UniProtKB-UniRule"/>
</dbReference>
<proteinExistence type="inferred from homology"/>
<dbReference type="OrthoDB" id="9768142at2"/>
<keyword evidence="1" id="KW-0732">Signal</keyword>
<feature type="signal peptide" evidence="1">
    <location>
        <begin position="1"/>
        <end position="21"/>
    </location>
</feature>
<evidence type="ECO:0000256" key="2">
    <source>
        <dbReference type="PROSITE-ProRule" id="PRU00339"/>
    </source>
</evidence>
<dbReference type="SMART" id="SM00028">
    <property type="entry name" value="TPR"/>
    <property type="match status" value="3"/>
</dbReference>
<organism evidence="4 5">
    <name type="scientific">Pseudidiomarina taiwanensis</name>
    <dbReference type="NCBI Taxonomy" id="337250"/>
    <lineage>
        <taxon>Bacteria</taxon>
        <taxon>Pseudomonadati</taxon>
        <taxon>Pseudomonadota</taxon>
        <taxon>Gammaproteobacteria</taxon>
        <taxon>Alteromonadales</taxon>
        <taxon>Idiomarinaceae</taxon>
        <taxon>Pseudidiomarina</taxon>
    </lineage>
</organism>
<reference evidence="4 5" key="1">
    <citation type="journal article" date="2011" name="Front. Microbiol.">
        <title>Genomic signatures of strain selection and enhancement in Bacillus atrophaeus var. globigii, a historical biowarfare simulant.</title>
        <authorList>
            <person name="Gibbons H.S."/>
            <person name="Broomall S.M."/>
            <person name="McNew L.A."/>
            <person name="Daligault H."/>
            <person name="Chapman C."/>
            <person name="Bruce D."/>
            <person name="Karavis M."/>
            <person name="Krepps M."/>
            <person name="McGregor P.A."/>
            <person name="Hong C."/>
            <person name="Park K.H."/>
            <person name="Akmal A."/>
            <person name="Feldman A."/>
            <person name="Lin J.S."/>
            <person name="Chang W.E."/>
            <person name="Higgs B.W."/>
            <person name="Demirev P."/>
            <person name="Lindquist J."/>
            <person name="Liem A."/>
            <person name="Fochler E."/>
            <person name="Read T.D."/>
            <person name="Tapia R."/>
            <person name="Johnson S."/>
            <person name="Bishop-Lilly K.A."/>
            <person name="Detter C."/>
            <person name="Han C."/>
            <person name="Sozhamannan S."/>
            <person name="Rosenzweig C.N."/>
            <person name="Skowronski E.W."/>
        </authorList>
    </citation>
    <scope>NUCLEOTIDE SEQUENCE [LARGE SCALE GENOMIC DNA]</scope>
    <source>
        <strain evidence="4 5">PIT1</strain>
    </source>
</reference>
<dbReference type="Gene3D" id="1.25.40.10">
    <property type="entry name" value="Tetratricopeptide repeat domain"/>
    <property type="match status" value="1"/>
</dbReference>
<dbReference type="HAMAP" id="MF_02066">
    <property type="entry name" value="CpoB"/>
    <property type="match status" value="1"/>
</dbReference>
<feature type="repeat" description="TPR" evidence="2">
    <location>
        <begin position="172"/>
        <end position="205"/>
    </location>
</feature>
<dbReference type="Pfam" id="PF16331">
    <property type="entry name" value="TolA_bind_tri"/>
    <property type="match status" value="1"/>
</dbReference>
<keyword evidence="1" id="KW-0574">Periplasm</keyword>
<dbReference type="InterPro" id="IPR019734">
    <property type="entry name" value="TPR_rpt"/>
</dbReference>
<protein>
    <recommendedName>
        <fullName evidence="1">Cell division coordinator CpoB</fullName>
    </recommendedName>
</protein>
<dbReference type="InterPro" id="IPR014162">
    <property type="entry name" value="CpoB_C"/>
</dbReference>
<comment type="caution">
    <text evidence="4">The sequence shown here is derived from an EMBL/GenBank/DDBJ whole genome shotgun (WGS) entry which is preliminary data.</text>
</comment>
<gene>
    <name evidence="4" type="primary">ygbF</name>
    <name evidence="1" type="synonym">cpoB</name>
    <name evidence="4" type="ORF">CWI83_04640</name>
</gene>
<dbReference type="Proteomes" id="UP000288279">
    <property type="component" value="Unassembled WGS sequence"/>
</dbReference>
<comment type="subcellular location">
    <subcellularLocation>
        <location evidence="1">Periplasm</location>
    </subcellularLocation>
</comment>
<dbReference type="EMBL" id="PIQG01000002">
    <property type="protein sequence ID" value="RUO78323.1"/>
    <property type="molecule type" value="Genomic_DNA"/>
</dbReference>
<dbReference type="SUPFAM" id="SSF48452">
    <property type="entry name" value="TPR-like"/>
    <property type="match status" value="1"/>
</dbReference>
<dbReference type="InterPro" id="IPR032519">
    <property type="entry name" value="YbgF_tri"/>
</dbReference>
<comment type="similarity">
    <text evidence="1">Belongs to the CpoB family.</text>
</comment>
<keyword evidence="1" id="KW-0131">Cell cycle</keyword>
<dbReference type="AlphaFoldDB" id="A0A432ZK87"/>
<dbReference type="GO" id="GO:0043093">
    <property type="term" value="P:FtsZ-dependent cytokinesis"/>
    <property type="evidence" value="ECO:0007669"/>
    <property type="project" value="UniProtKB-UniRule"/>
</dbReference>
<keyword evidence="5" id="KW-1185">Reference proteome</keyword>
<feature type="chain" id="PRO_5019594987" description="Cell division coordinator CpoB" evidence="1">
    <location>
        <begin position="22"/>
        <end position="255"/>
    </location>
</feature>
<dbReference type="InterPro" id="IPR011990">
    <property type="entry name" value="TPR-like_helical_dom_sf"/>
</dbReference>
<sequence precursor="true">MQTRTLLLSALMLTGAAYAQAPVERLGGSSSTSQLTLEQRLSQLERVMDARNKAQMALLEQLTALQDEVALLRGKTEEHAYQLEQVMLRQREIYQEIDRRLAATPTPAVTVPVDNAGMVSAGTTSPTYSADLNENDAYDQAIKLVLEDKRYDAAIPAFRQFIERFPNSTYAPNAHYWLGQLLFADGQFDEAKQEFAMVMEQYPDSNKRADSILKLGIIAQEQKQPQSARAFYQQVLSEYGDSTEASLAQKRLAEL</sequence>
<keyword evidence="1" id="KW-0132">Cell division</keyword>
<evidence type="ECO:0000313" key="5">
    <source>
        <dbReference type="Proteomes" id="UP000288279"/>
    </source>
</evidence>
<keyword evidence="2" id="KW-0802">TPR repeat</keyword>
<feature type="domain" description="YbgF trimerisation" evidence="3">
    <location>
        <begin position="37"/>
        <end position="106"/>
    </location>
</feature>
<dbReference type="Pfam" id="PF14559">
    <property type="entry name" value="TPR_19"/>
    <property type="match status" value="1"/>
</dbReference>
<evidence type="ECO:0000256" key="1">
    <source>
        <dbReference type="HAMAP-Rule" id="MF_02066"/>
    </source>
</evidence>
<accession>A0A432ZK87</accession>
<dbReference type="GO" id="GO:0070206">
    <property type="term" value="P:protein trimerization"/>
    <property type="evidence" value="ECO:0007669"/>
    <property type="project" value="InterPro"/>
</dbReference>
<dbReference type="Gene3D" id="1.20.5.110">
    <property type="match status" value="1"/>
</dbReference>
<dbReference type="InterPro" id="IPR034706">
    <property type="entry name" value="CpoB"/>
</dbReference>
<dbReference type="PROSITE" id="PS50005">
    <property type="entry name" value="TPR"/>
    <property type="match status" value="1"/>
</dbReference>
<name>A0A432ZK87_9GAMM</name>
<evidence type="ECO:0000259" key="3">
    <source>
        <dbReference type="Pfam" id="PF16331"/>
    </source>
</evidence>